<dbReference type="Pfam" id="PF02458">
    <property type="entry name" value="Transferase"/>
    <property type="match status" value="1"/>
</dbReference>
<dbReference type="InterPro" id="IPR023213">
    <property type="entry name" value="CAT-like_dom_sf"/>
</dbReference>
<comment type="similarity">
    <text evidence="1">Belongs to the plant acyltransferase family.</text>
</comment>
<evidence type="ECO:0000256" key="1">
    <source>
        <dbReference type="ARBA" id="ARBA00009861"/>
    </source>
</evidence>
<reference evidence="5" key="1">
    <citation type="journal article" date="2016" name="Nature">
        <title>The genome of the seagrass Zostera marina reveals angiosperm adaptation to the sea.</title>
        <authorList>
            <person name="Olsen J.L."/>
            <person name="Rouze P."/>
            <person name="Verhelst B."/>
            <person name="Lin Y.-C."/>
            <person name="Bayer T."/>
            <person name="Collen J."/>
            <person name="Dattolo E."/>
            <person name="De Paoli E."/>
            <person name="Dittami S."/>
            <person name="Maumus F."/>
            <person name="Michel G."/>
            <person name="Kersting A."/>
            <person name="Lauritano C."/>
            <person name="Lohaus R."/>
            <person name="Toepel M."/>
            <person name="Tonon T."/>
            <person name="Vanneste K."/>
            <person name="Amirebrahimi M."/>
            <person name="Brakel J."/>
            <person name="Bostroem C."/>
            <person name="Chovatia M."/>
            <person name="Grimwood J."/>
            <person name="Jenkins J.W."/>
            <person name="Jueterbock A."/>
            <person name="Mraz A."/>
            <person name="Stam W.T."/>
            <person name="Tice H."/>
            <person name="Bornberg-Bauer E."/>
            <person name="Green P.J."/>
            <person name="Pearson G.A."/>
            <person name="Procaccini G."/>
            <person name="Duarte C.M."/>
            <person name="Schmutz J."/>
            <person name="Reusch T.B.H."/>
            <person name="Van de Peer Y."/>
        </authorList>
    </citation>
    <scope>NUCLEOTIDE SEQUENCE [LARGE SCALE GENOMIC DNA]</scope>
    <source>
        <strain evidence="5">cv. Finnish</strain>
    </source>
</reference>
<dbReference type="Gene3D" id="3.30.559.10">
    <property type="entry name" value="Chloramphenicol acetyltransferase-like domain"/>
    <property type="match status" value="2"/>
</dbReference>
<keyword evidence="5" id="KW-1185">Reference proteome</keyword>
<keyword evidence="3" id="KW-0012">Acyltransferase</keyword>
<dbReference type="PANTHER" id="PTHR31642:SF310">
    <property type="entry name" value="FATTY ALCOHOL:CAFFEOYL-COA ACYLTRANSFERASE"/>
    <property type="match status" value="1"/>
</dbReference>
<evidence type="ECO:0000313" key="5">
    <source>
        <dbReference type="Proteomes" id="UP000036987"/>
    </source>
</evidence>
<dbReference type="OMA" id="MEYPHLE"/>
<dbReference type="AlphaFoldDB" id="A0A0K9PFK4"/>
<gene>
    <name evidence="4" type="ORF">ZOSMA_27G00520</name>
</gene>
<dbReference type="FunFam" id="3.30.559.10:FF:000015">
    <property type="entry name" value="Spermidine hydroxycinnamoyl transferase"/>
    <property type="match status" value="1"/>
</dbReference>
<dbReference type="EMBL" id="LFYR01000932">
    <property type="protein sequence ID" value="KMZ67005.1"/>
    <property type="molecule type" value="Genomic_DNA"/>
</dbReference>
<protein>
    <submittedName>
        <fullName evidence="4">Omega-hydroxypalmitate O-feruloyl transferase</fullName>
    </submittedName>
</protein>
<dbReference type="STRING" id="29655.A0A0K9PFK4"/>
<dbReference type="OrthoDB" id="671439at2759"/>
<dbReference type="FunFam" id="3.30.559.10:FF:000008">
    <property type="entry name" value="Tryptamine hydroxycinnamoyl transferase"/>
    <property type="match status" value="1"/>
</dbReference>
<proteinExistence type="inferred from homology"/>
<accession>A0A0K9PFK4</accession>
<evidence type="ECO:0000256" key="2">
    <source>
        <dbReference type="ARBA" id="ARBA00022679"/>
    </source>
</evidence>
<dbReference type="InterPro" id="IPR050317">
    <property type="entry name" value="Plant_Fungal_Acyltransferase"/>
</dbReference>
<evidence type="ECO:0000256" key="3">
    <source>
        <dbReference type="ARBA" id="ARBA00023315"/>
    </source>
</evidence>
<dbReference type="GO" id="GO:0016747">
    <property type="term" value="F:acyltransferase activity, transferring groups other than amino-acyl groups"/>
    <property type="evidence" value="ECO:0000318"/>
    <property type="project" value="GO_Central"/>
</dbReference>
<dbReference type="Proteomes" id="UP000036987">
    <property type="component" value="Unassembled WGS sequence"/>
</dbReference>
<name>A0A0K9PFK4_ZOSMR</name>
<dbReference type="PANTHER" id="PTHR31642">
    <property type="entry name" value="TRICHOTHECENE 3-O-ACETYLTRANSFERASE"/>
    <property type="match status" value="1"/>
</dbReference>
<organism evidence="4 5">
    <name type="scientific">Zostera marina</name>
    <name type="common">Eelgrass</name>
    <dbReference type="NCBI Taxonomy" id="29655"/>
    <lineage>
        <taxon>Eukaryota</taxon>
        <taxon>Viridiplantae</taxon>
        <taxon>Streptophyta</taxon>
        <taxon>Embryophyta</taxon>
        <taxon>Tracheophyta</taxon>
        <taxon>Spermatophyta</taxon>
        <taxon>Magnoliopsida</taxon>
        <taxon>Liliopsida</taxon>
        <taxon>Zosteraceae</taxon>
        <taxon>Zostera</taxon>
    </lineage>
</organism>
<evidence type="ECO:0000313" key="4">
    <source>
        <dbReference type="EMBL" id="KMZ67005.1"/>
    </source>
</evidence>
<keyword evidence="2 4" id="KW-0808">Transferase</keyword>
<sequence>MGAVVPETLSMADSDEPTAFKLSVRQSEPCLVTPAKETDKGMYFLSNLDQNIAVIIQTIYCFKSEEIGNETASDVLKDALAKVLVYYYPLSGRLTISADGKLIVNCTGEGAVFVEAEADCDLKDIGDIGKPDPTTLGKLVYNTPGAKNILEIPPMVAQVTKFKCGGFILGLSLNHCMFDGLAAMEFVNSWGEMARDLQLSVPPFTDRMILRSRVPPKISNPHNEFAEIEDVSDTSILYSDEPLLYKSFTFDTSRLAHLKQKATEDGVLINCTTFEALSAFVWKSRTEALKLEQNQQTKLLFAVDGRSKFDPPLPKGYFGNGIVLTNSLTTSGELVKKPLSHAVELVKNAVKMVDDEYMRSAIDFFETTRMRPSLTATLLITTWSKLGFHTTDFGWGAPVQSGPVSLPEREVSLFLSHGKQRKNISVLLGLPATAMHKFEELMDTI</sequence>
<comment type="caution">
    <text evidence="4">The sequence shown here is derived from an EMBL/GenBank/DDBJ whole genome shotgun (WGS) entry which is preliminary data.</text>
</comment>